<name>A0A6C0IJI4_9ZZZZ</name>
<proteinExistence type="predicted"/>
<dbReference type="EMBL" id="MN740207">
    <property type="protein sequence ID" value="QHT93391.1"/>
    <property type="molecule type" value="Genomic_DNA"/>
</dbReference>
<organism evidence="3">
    <name type="scientific">viral metagenome</name>
    <dbReference type="NCBI Taxonomy" id="1070528"/>
    <lineage>
        <taxon>unclassified sequences</taxon>
        <taxon>metagenomes</taxon>
        <taxon>organismal metagenomes</taxon>
    </lineage>
</organism>
<accession>A0A6C0IJI4</accession>
<keyword evidence="2" id="KW-0812">Transmembrane</keyword>
<dbReference type="PROSITE" id="PS51257">
    <property type="entry name" value="PROKAR_LIPOPROTEIN"/>
    <property type="match status" value="1"/>
</dbReference>
<keyword evidence="2" id="KW-0472">Membrane</keyword>
<keyword evidence="2" id="KW-1133">Transmembrane helix</keyword>
<feature type="compositionally biased region" description="Basic and acidic residues" evidence="1">
    <location>
        <begin position="107"/>
        <end position="133"/>
    </location>
</feature>
<sequence>MQKMIKKLLHNKLVLYATVIFTMVNIFGYMMTGCTYTVAFFALTAFVNSMFTKNMILILGGSLFLTNTFMVCKVIKEGFSFSSTEGFEGKKKEGLKIDTPLGSLSTGKDDKDDDKKDDKSDSDSKMTEKDCNKKKDHEWKDDKCVKKESMTTAYKKNDSYVDHAATVNEAYGDLEGLLGKEGIEGLTKDTEALVGQQKKMMEMMDNMGPMVEQVKGMMDSMGGSDGMTKMLSGFSNPKK</sequence>
<reference evidence="3" key="1">
    <citation type="journal article" date="2020" name="Nature">
        <title>Giant virus diversity and host interactions through global metagenomics.</title>
        <authorList>
            <person name="Schulz F."/>
            <person name="Roux S."/>
            <person name="Paez-Espino D."/>
            <person name="Jungbluth S."/>
            <person name="Walsh D.A."/>
            <person name="Denef V.J."/>
            <person name="McMahon K.D."/>
            <person name="Konstantinidis K.T."/>
            <person name="Eloe-Fadrosh E.A."/>
            <person name="Kyrpides N.C."/>
            <person name="Woyke T."/>
        </authorList>
    </citation>
    <scope>NUCLEOTIDE SEQUENCE</scope>
    <source>
        <strain evidence="3">GVMAG-M-3300024252-29</strain>
    </source>
</reference>
<evidence type="ECO:0000313" key="3">
    <source>
        <dbReference type="EMBL" id="QHT93391.1"/>
    </source>
</evidence>
<feature type="region of interest" description="Disordered" evidence="1">
    <location>
        <begin position="98"/>
        <end position="133"/>
    </location>
</feature>
<evidence type="ECO:0000256" key="1">
    <source>
        <dbReference type="SAM" id="MobiDB-lite"/>
    </source>
</evidence>
<evidence type="ECO:0000256" key="2">
    <source>
        <dbReference type="SAM" id="Phobius"/>
    </source>
</evidence>
<dbReference type="AlphaFoldDB" id="A0A6C0IJI4"/>
<feature type="transmembrane region" description="Helical" evidence="2">
    <location>
        <begin position="13"/>
        <end position="43"/>
    </location>
</feature>
<protein>
    <submittedName>
        <fullName evidence="3">Uncharacterized protein</fullName>
    </submittedName>
</protein>